<dbReference type="PROSITE" id="PS51257">
    <property type="entry name" value="PROKAR_LIPOPROTEIN"/>
    <property type="match status" value="1"/>
</dbReference>
<dbReference type="PANTHER" id="PTHR13523:SF19">
    <property type="entry name" value="CHCH DOMAIN-CONTAINING PROTEIN"/>
    <property type="match status" value="1"/>
</dbReference>
<evidence type="ECO:0000313" key="2">
    <source>
        <dbReference type="EnsemblPlants" id="Solyc04g076600.2.1"/>
    </source>
</evidence>
<dbReference type="GO" id="GO:0007005">
    <property type="term" value="P:mitochondrion organization"/>
    <property type="evidence" value="ECO:0000318"/>
    <property type="project" value="GO_Central"/>
</dbReference>
<dbReference type="AlphaFoldDB" id="A0A3Q7H0W1"/>
<evidence type="ECO:0000313" key="3">
    <source>
        <dbReference type="Proteomes" id="UP000004994"/>
    </source>
</evidence>
<dbReference type="GO" id="GO:0005739">
    <property type="term" value="C:mitochondrion"/>
    <property type="evidence" value="ECO:0000318"/>
    <property type="project" value="GO_Central"/>
</dbReference>
<dbReference type="Gramene" id="Solyc04g076600.2.1">
    <property type="protein sequence ID" value="Solyc04g076600.2.1"/>
    <property type="gene ID" value="Solyc04g076600.2"/>
</dbReference>
<keyword evidence="1" id="KW-0812">Transmembrane</keyword>
<dbReference type="InParanoid" id="A0A3Q7H0W1"/>
<organism evidence="2">
    <name type="scientific">Solanum lycopersicum</name>
    <name type="common">Tomato</name>
    <name type="synonym">Lycopersicon esculentum</name>
    <dbReference type="NCBI Taxonomy" id="4081"/>
    <lineage>
        <taxon>Eukaryota</taxon>
        <taxon>Viridiplantae</taxon>
        <taxon>Streptophyta</taxon>
        <taxon>Embryophyta</taxon>
        <taxon>Tracheophyta</taxon>
        <taxon>Spermatophyta</taxon>
        <taxon>Magnoliopsida</taxon>
        <taxon>eudicotyledons</taxon>
        <taxon>Gunneridae</taxon>
        <taxon>Pentapetalae</taxon>
        <taxon>asterids</taxon>
        <taxon>lamiids</taxon>
        <taxon>Solanales</taxon>
        <taxon>Solanaceae</taxon>
        <taxon>Solanoideae</taxon>
        <taxon>Solaneae</taxon>
        <taxon>Solanum</taxon>
        <taxon>Solanum subgen. Lycopersicon</taxon>
    </lineage>
</organism>
<feature type="transmembrane region" description="Helical" evidence="1">
    <location>
        <begin position="61"/>
        <end position="81"/>
    </location>
</feature>
<dbReference type="InterPro" id="IPR055304">
    <property type="entry name" value="CHCHD2/10-like"/>
</dbReference>
<reference evidence="2" key="1">
    <citation type="journal article" date="2012" name="Nature">
        <title>The tomato genome sequence provides insights into fleshy fruit evolution.</title>
        <authorList>
            <consortium name="Tomato Genome Consortium"/>
        </authorList>
    </citation>
    <scope>NUCLEOTIDE SEQUENCE [LARGE SCALE GENOMIC DNA]</scope>
    <source>
        <strain evidence="2">cv. Heinz 1706</strain>
    </source>
</reference>
<proteinExistence type="predicted"/>
<keyword evidence="3" id="KW-1185">Reference proteome</keyword>
<dbReference type="EnsemblPlants" id="Solyc04g076600.2.1">
    <property type="protein sequence ID" value="Solyc04g076600.2.1"/>
    <property type="gene ID" value="Solyc04g076600.2"/>
</dbReference>
<keyword evidence="1" id="KW-0472">Membrane</keyword>
<dbReference type="STRING" id="4081.A0A3Q7H0W1"/>
<dbReference type="Proteomes" id="UP000004994">
    <property type="component" value="Chromosome 4"/>
</dbReference>
<protein>
    <recommendedName>
        <fullName evidence="4">CHCH domain-containing protein</fullName>
    </recommendedName>
</protein>
<name>A0A3Q7H0W1_SOLLC</name>
<reference evidence="2" key="2">
    <citation type="submission" date="2019-01" db="UniProtKB">
        <authorList>
            <consortium name="EnsemblPlants"/>
        </authorList>
    </citation>
    <scope>IDENTIFICATION</scope>
    <source>
        <strain evidence="2">cv. Heinz 1706</strain>
    </source>
</reference>
<evidence type="ECO:0000256" key="1">
    <source>
        <dbReference type="SAM" id="Phobius"/>
    </source>
</evidence>
<dbReference type="GO" id="GO:0005634">
    <property type="term" value="C:nucleus"/>
    <property type="evidence" value="ECO:0000318"/>
    <property type="project" value="GO_Central"/>
</dbReference>
<dbReference type="PaxDb" id="4081-Solyc04g076600.1.1"/>
<keyword evidence="1" id="KW-1133">Transmembrane helix</keyword>
<evidence type="ECO:0008006" key="4">
    <source>
        <dbReference type="Google" id="ProtNLM"/>
    </source>
</evidence>
<dbReference type="PANTHER" id="PTHR13523">
    <property type="entry name" value="COILED-COIL-HELIX-COILED-COIL-HELIX DOMAIN CONTAINING 2/NUR77"/>
    <property type="match status" value="1"/>
</dbReference>
<accession>A0A3Q7H0W1</accession>
<sequence>MTFRILVPIYCSFSCSCTELTCSRRSWFLIYRWSVIASNRQLELLIYVIGNNQLGLRYNQINYSQILIASICIYSMLIFWCGKKTGMAFGSGNAVGHRIADAVFGPRVFKHEVQGADPAPSAASCAASMTAFQECLNINGGDLSKCQFYMNMV</sequence>